<keyword evidence="3" id="KW-1185">Reference proteome</keyword>
<organism evidence="2 3">
    <name type="scientific">Amycolatopsis thermophila</name>
    <dbReference type="NCBI Taxonomy" id="206084"/>
    <lineage>
        <taxon>Bacteria</taxon>
        <taxon>Bacillati</taxon>
        <taxon>Actinomycetota</taxon>
        <taxon>Actinomycetes</taxon>
        <taxon>Pseudonocardiales</taxon>
        <taxon>Pseudonocardiaceae</taxon>
        <taxon>Amycolatopsis</taxon>
    </lineage>
</organism>
<dbReference type="EMBL" id="JAUSUT010000001">
    <property type="protein sequence ID" value="MDQ0379050.1"/>
    <property type="molecule type" value="Genomic_DNA"/>
</dbReference>
<sequence length="225" mass="24784">MITDHSLATCDLGEETVAETLPYMNSTGLVSKILDKIKEAKTPDRFSQDFLGTVLGFSSGSAKPFIPLAKRLTLIRSDGTPSELYRKFRGSEDESKAAIAQAIRIGYAPLYKRNEFAHELDKKKLDGLIREITGIEDGNSVLRAITGTFEALKQYADFDAVTADKVSTHSVEDAEDSSRVSENLGKSESTPTPLRFGYTININLPDTNDIAVFNAIFKSMKEHLL</sequence>
<accession>A0ABU0EUR9</accession>
<evidence type="ECO:0000313" key="3">
    <source>
        <dbReference type="Proteomes" id="UP001229651"/>
    </source>
</evidence>
<feature type="region of interest" description="Disordered" evidence="1">
    <location>
        <begin position="169"/>
        <end position="190"/>
    </location>
</feature>
<feature type="compositionally biased region" description="Basic and acidic residues" evidence="1">
    <location>
        <begin position="169"/>
        <end position="179"/>
    </location>
</feature>
<dbReference type="Proteomes" id="UP001229651">
    <property type="component" value="Unassembled WGS sequence"/>
</dbReference>
<evidence type="ECO:0000313" key="2">
    <source>
        <dbReference type="EMBL" id="MDQ0379050.1"/>
    </source>
</evidence>
<gene>
    <name evidence="2" type="ORF">FB470_003044</name>
</gene>
<comment type="caution">
    <text evidence="2">The sequence shown here is derived from an EMBL/GenBank/DDBJ whole genome shotgun (WGS) entry which is preliminary data.</text>
</comment>
<feature type="compositionally biased region" description="Polar residues" evidence="1">
    <location>
        <begin position="180"/>
        <end position="190"/>
    </location>
</feature>
<reference evidence="2 3" key="1">
    <citation type="submission" date="2023-07" db="EMBL/GenBank/DDBJ databases">
        <title>Sequencing the genomes of 1000 actinobacteria strains.</title>
        <authorList>
            <person name="Klenk H.-P."/>
        </authorList>
    </citation>
    <scope>NUCLEOTIDE SEQUENCE [LARGE SCALE GENOMIC DNA]</scope>
    <source>
        <strain evidence="2 3">DSM 45805</strain>
    </source>
</reference>
<dbReference type="InterPro" id="IPR035235">
    <property type="entry name" value="DUF5343"/>
</dbReference>
<name>A0ABU0EUR9_9PSEU</name>
<proteinExistence type="predicted"/>
<evidence type="ECO:0000256" key="1">
    <source>
        <dbReference type="SAM" id="MobiDB-lite"/>
    </source>
</evidence>
<protein>
    <recommendedName>
        <fullName evidence="4">DUF5343 domain-containing protein</fullName>
    </recommendedName>
</protein>
<evidence type="ECO:0008006" key="4">
    <source>
        <dbReference type="Google" id="ProtNLM"/>
    </source>
</evidence>
<dbReference type="Pfam" id="PF17278">
    <property type="entry name" value="DUF5343"/>
    <property type="match status" value="1"/>
</dbReference>
<dbReference type="RefSeq" id="WP_306992172.1">
    <property type="nucleotide sequence ID" value="NZ_JAUSUT010000001.1"/>
</dbReference>